<dbReference type="Proteomes" id="UP001305647">
    <property type="component" value="Unassembled WGS sequence"/>
</dbReference>
<dbReference type="InterPro" id="IPR036651">
    <property type="entry name" value="Gln_synt_N_sf"/>
</dbReference>
<dbReference type="GO" id="GO:0016787">
    <property type="term" value="F:hydrolase activity"/>
    <property type="evidence" value="ECO:0007669"/>
    <property type="project" value="InterPro"/>
</dbReference>
<dbReference type="Pfam" id="PF04909">
    <property type="entry name" value="Amidohydro_2"/>
    <property type="match status" value="1"/>
</dbReference>
<evidence type="ECO:0000259" key="4">
    <source>
        <dbReference type="PROSITE" id="PS51987"/>
    </source>
</evidence>
<dbReference type="SUPFAM" id="SSF51556">
    <property type="entry name" value="Metallo-dependent hydrolases"/>
    <property type="match status" value="1"/>
</dbReference>
<evidence type="ECO:0000256" key="2">
    <source>
        <dbReference type="PROSITE-ProRule" id="PRU01331"/>
    </source>
</evidence>
<keyword evidence="6" id="KW-1185">Reference proteome</keyword>
<dbReference type="Gene3D" id="3.30.590.10">
    <property type="entry name" value="Glutamine synthetase/guanido kinase, catalytic domain"/>
    <property type="match status" value="1"/>
</dbReference>
<dbReference type="PANTHER" id="PTHR43383:SF2">
    <property type="entry name" value="AMIDOHYDROLASE 2 FAMILY PROTEIN"/>
    <property type="match status" value="1"/>
</dbReference>
<dbReference type="FunFam" id="3.30.590.10:FF:000013">
    <property type="entry name" value="Related to fluG protein"/>
    <property type="match status" value="1"/>
</dbReference>
<dbReference type="Gene3D" id="3.10.20.70">
    <property type="entry name" value="Glutamine synthetase, N-terminal domain"/>
    <property type="match status" value="1"/>
</dbReference>
<dbReference type="Gene3D" id="3.20.20.140">
    <property type="entry name" value="Metal-dependent hydrolases"/>
    <property type="match status" value="1"/>
</dbReference>
<name>A0AAN6T596_9PEZI</name>
<comment type="similarity">
    <text evidence="2 3">Belongs to the glutamine synthetase family.</text>
</comment>
<dbReference type="EMBL" id="MU863626">
    <property type="protein sequence ID" value="KAK4104579.1"/>
    <property type="molecule type" value="Genomic_DNA"/>
</dbReference>
<reference evidence="5" key="1">
    <citation type="journal article" date="2023" name="Mol. Phylogenet. Evol.">
        <title>Genome-scale phylogeny and comparative genomics of the fungal order Sordariales.</title>
        <authorList>
            <person name="Hensen N."/>
            <person name="Bonometti L."/>
            <person name="Westerberg I."/>
            <person name="Brannstrom I.O."/>
            <person name="Guillou S."/>
            <person name="Cros-Aarteil S."/>
            <person name="Calhoun S."/>
            <person name="Haridas S."/>
            <person name="Kuo A."/>
            <person name="Mondo S."/>
            <person name="Pangilinan J."/>
            <person name="Riley R."/>
            <person name="LaButti K."/>
            <person name="Andreopoulos B."/>
            <person name="Lipzen A."/>
            <person name="Chen C."/>
            <person name="Yan M."/>
            <person name="Daum C."/>
            <person name="Ng V."/>
            <person name="Clum A."/>
            <person name="Steindorff A."/>
            <person name="Ohm R.A."/>
            <person name="Martin F."/>
            <person name="Silar P."/>
            <person name="Natvig D.O."/>
            <person name="Lalanne C."/>
            <person name="Gautier V."/>
            <person name="Ament-Velasquez S.L."/>
            <person name="Kruys A."/>
            <person name="Hutchinson M.I."/>
            <person name="Powell A.J."/>
            <person name="Barry K."/>
            <person name="Miller A.N."/>
            <person name="Grigoriev I.V."/>
            <person name="Debuchy R."/>
            <person name="Gladieux P."/>
            <person name="Hiltunen Thoren M."/>
            <person name="Johannesson H."/>
        </authorList>
    </citation>
    <scope>NUCLEOTIDE SEQUENCE</scope>
    <source>
        <strain evidence="5">CBS 757.83</strain>
    </source>
</reference>
<reference evidence="5" key="2">
    <citation type="submission" date="2023-05" db="EMBL/GenBank/DDBJ databases">
        <authorList>
            <consortium name="Lawrence Berkeley National Laboratory"/>
            <person name="Steindorff A."/>
            <person name="Hensen N."/>
            <person name="Bonometti L."/>
            <person name="Westerberg I."/>
            <person name="Brannstrom I.O."/>
            <person name="Guillou S."/>
            <person name="Cros-Aarteil S."/>
            <person name="Calhoun S."/>
            <person name="Haridas S."/>
            <person name="Kuo A."/>
            <person name="Mondo S."/>
            <person name="Pangilinan J."/>
            <person name="Riley R."/>
            <person name="Labutti K."/>
            <person name="Andreopoulos B."/>
            <person name="Lipzen A."/>
            <person name="Chen C."/>
            <person name="Yanf M."/>
            <person name="Daum C."/>
            <person name="Ng V."/>
            <person name="Clum A."/>
            <person name="Ohm R."/>
            <person name="Martin F."/>
            <person name="Silar P."/>
            <person name="Natvig D."/>
            <person name="Lalanne C."/>
            <person name="Gautier V."/>
            <person name="Ament-Velasquez S.L."/>
            <person name="Kruys A."/>
            <person name="Hutchinson M.I."/>
            <person name="Powell A.J."/>
            <person name="Barry K."/>
            <person name="Miller A.N."/>
            <person name="Grigoriev I.V."/>
            <person name="Debuchy R."/>
            <person name="Gladieux P."/>
            <person name="Thoren M.H."/>
            <person name="Johannesson H."/>
        </authorList>
    </citation>
    <scope>NUCLEOTIDE SEQUENCE</scope>
    <source>
        <strain evidence="5">CBS 757.83</strain>
    </source>
</reference>
<feature type="domain" description="GS catalytic" evidence="4">
    <location>
        <begin position="553"/>
        <end position="885"/>
    </location>
</feature>
<proteinExistence type="inferred from homology"/>
<dbReference type="SMART" id="SM01230">
    <property type="entry name" value="Gln-synt_C"/>
    <property type="match status" value="1"/>
</dbReference>
<accession>A0AAN6T596</accession>
<organism evidence="5 6">
    <name type="scientific">Parathielavia hyrcaniae</name>
    <dbReference type="NCBI Taxonomy" id="113614"/>
    <lineage>
        <taxon>Eukaryota</taxon>
        <taxon>Fungi</taxon>
        <taxon>Dikarya</taxon>
        <taxon>Ascomycota</taxon>
        <taxon>Pezizomycotina</taxon>
        <taxon>Sordariomycetes</taxon>
        <taxon>Sordariomycetidae</taxon>
        <taxon>Sordariales</taxon>
        <taxon>Chaetomiaceae</taxon>
        <taxon>Parathielavia</taxon>
    </lineage>
</organism>
<dbReference type="InterPro" id="IPR006680">
    <property type="entry name" value="Amidohydro-rel"/>
</dbReference>
<dbReference type="GO" id="GO:0004356">
    <property type="term" value="F:glutamine synthetase activity"/>
    <property type="evidence" value="ECO:0007669"/>
    <property type="project" value="InterPro"/>
</dbReference>
<dbReference type="PROSITE" id="PS51987">
    <property type="entry name" value="GS_CATALYTIC"/>
    <property type="match status" value="1"/>
</dbReference>
<protein>
    <recommendedName>
        <fullName evidence="1">Glutamine synthetase</fullName>
    </recommendedName>
</protein>
<dbReference type="PANTHER" id="PTHR43383">
    <property type="entry name" value="NODULIN 6"/>
    <property type="match status" value="1"/>
</dbReference>
<dbReference type="AlphaFoldDB" id="A0AAN6T596"/>
<evidence type="ECO:0000313" key="6">
    <source>
        <dbReference type="Proteomes" id="UP001305647"/>
    </source>
</evidence>
<evidence type="ECO:0000313" key="5">
    <source>
        <dbReference type="EMBL" id="KAK4104579.1"/>
    </source>
</evidence>
<evidence type="ECO:0000256" key="3">
    <source>
        <dbReference type="RuleBase" id="RU000384"/>
    </source>
</evidence>
<dbReference type="InterPro" id="IPR032466">
    <property type="entry name" value="Metal_Hydrolase"/>
</dbReference>
<dbReference type="SUPFAM" id="SSF55931">
    <property type="entry name" value="Glutamine synthetase/guanido kinase"/>
    <property type="match status" value="1"/>
</dbReference>
<dbReference type="InterPro" id="IPR014746">
    <property type="entry name" value="Gln_synth/guanido_kin_cat_dom"/>
</dbReference>
<gene>
    <name evidence="5" type="ORF">N658DRAFT_182689</name>
</gene>
<evidence type="ECO:0000256" key="1">
    <source>
        <dbReference type="ARBA" id="ARBA00021364"/>
    </source>
</evidence>
<dbReference type="GO" id="GO:0006542">
    <property type="term" value="P:glutamine biosynthetic process"/>
    <property type="evidence" value="ECO:0007669"/>
    <property type="project" value="InterPro"/>
</dbReference>
<dbReference type="InterPro" id="IPR008146">
    <property type="entry name" value="Gln_synth_cat_dom"/>
</dbReference>
<comment type="caution">
    <text evidence="5">The sequence shown here is derived from an EMBL/GenBank/DDBJ whole genome shotgun (WGS) entry which is preliminary data.</text>
</comment>
<sequence length="885" mass="98500">MSSWVGMRATATPAQIDAVARAIRTTPIIDHHAHPLLKPEALSKHPLLAITTEANGDAIDSATTSLPHLRAVRQLASVLGCGLTWESVVARIEEKRLGCLEDWTAECLSGIETILLDDGLDGGDDANAYPWHDDYTRSRCKRIVRIEKVAEDIIRRVGVAENILDEFGKRGGEVLNRAFDQCIKEFGDYILTALDDPDVVGFKSVVCYRTGLDITIDPGDAPEVLARQDFGTVMAEYGLQGFEKLKIKSVNDYLVHRTAQLIRDNLFRHKKPIQFHTGLGDNDLSLAKSSPSHLQEFIRKYPTVPIVLLHAGYPFTREMGYLASVYENVYADIGEVFPCVSQDGQERILREVLELCPWSKILWSTDGHWFAEIYLLAVMQMREVFETVLCDYVRKGHIGWRAAVNLVRGVLFKNANKLYHLELDFSELEEETGLAQGAYLSDAELLRGFLKNQPAPDFVKICWNDFTASQRMRMVPFRKFASLVNEGKPTDIGITTAAFALIQNDWLLPNVSPTGEYRLYPDFSSLRKGPIEGHISMNGEFRQQSGARVPFCPRSVLQRAVEYGAENKLAFLIGFEIEFLLLERVDNSPTTRYATLPTDGHAWSVSRYFADPKIAALLRDMVAALADMGIHAEQLHAESATGQFELVLPPSPPVEAADTLLHARDAMSALATTAGLRLTLHPKPFAAACGTASHMHLSLSSSTDGNGDKPELYHPFYAGVLKHLPAILAFTYPNPASYERSRDGAWAGGRWVAWGTQNRETALRKVAGSHWEVKVVDGLANPYLAAAAVLFAGVRGCAEREPLVWGDCEIDPARLTANDRRELGVEQRLPGSVEEGLAALRGDGELSEMMGLELVERYVALKEFELKFLGDMGDEERRQWLMERY</sequence>
<dbReference type="Pfam" id="PF00120">
    <property type="entry name" value="Gln-synt_C"/>
    <property type="match status" value="1"/>
</dbReference>